<evidence type="ECO:0000313" key="1">
    <source>
        <dbReference type="EMBL" id="MBB6174746.1"/>
    </source>
</evidence>
<dbReference type="EMBL" id="JACHDS010000001">
    <property type="protein sequence ID" value="MBB6174746.1"/>
    <property type="molecule type" value="Genomic_DNA"/>
</dbReference>
<dbReference type="AlphaFoldDB" id="A0A7W9YPB3"/>
<accession>A0A7W9YPB3</accession>
<reference evidence="1 2" key="1">
    <citation type="submission" date="2020-08" db="EMBL/GenBank/DDBJ databases">
        <title>Sequencing the genomes of 1000 actinobacteria strains.</title>
        <authorList>
            <person name="Klenk H.-P."/>
        </authorList>
    </citation>
    <scope>NUCLEOTIDE SEQUENCE [LARGE SCALE GENOMIC DNA]</scope>
    <source>
        <strain evidence="1 2">DSM 46659</strain>
    </source>
</reference>
<name>A0A7W9YPB3_9ACTN</name>
<sequence>MPGTAPWFAEAMEWNPDDARRWAEEILGQLGAPDGVTLEVTGGDFEDDWWGGLVGPGAAVWLASGTAFSANVCLEAVLTPAEAVALLADRMQDFVLEATCGAALPSCREGHQHPAAVAVSAGTAWWVCPHGGQRLRSVLGAAPG</sequence>
<protein>
    <submittedName>
        <fullName evidence="1">Uncharacterized protein</fullName>
    </submittedName>
</protein>
<comment type="caution">
    <text evidence="1">The sequence shown here is derived from an EMBL/GenBank/DDBJ whole genome shotgun (WGS) entry which is preliminary data.</text>
</comment>
<organism evidence="1 2">
    <name type="scientific">Nocardiopsis mwathae</name>
    <dbReference type="NCBI Taxonomy" id="1472723"/>
    <lineage>
        <taxon>Bacteria</taxon>
        <taxon>Bacillati</taxon>
        <taxon>Actinomycetota</taxon>
        <taxon>Actinomycetes</taxon>
        <taxon>Streptosporangiales</taxon>
        <taxon>Nocardiopsidaceae</taxon>
        <taxon>Nocardiopsis</taxon>
    </lineage>
</organism>
<proteinExistence type="predicted"/>
<dbReference type="RefSeq" id="WP_184078976.1">
    <property type="nucleotide sequence ID" value="NZ_JACHDS010000001.1"/>
</dbReference>
<dbReference type="Proteomes" id="UP000546642">
    <property type="component" value="Unassembled WGS sequence"/>
</dbReference>
<evidence type="ECO:0000313" key="2">
    <source>
        <dbReference type="Proteomes" id="UP000546642"/>
    </source>
</evidence>
<gene>
    <name evidence="1" type="ORF">HNR23_004806</name>
</gene>
<keyword evidence="2" id="KW-1185">Reference proteome</keyword>